<dbReference type="GO" id="GO:0046872">
    <property type="term" value="F:metal ion binding"/>
    <property type="evidence" value="ECO:0007669"/>
    <property type="project" value="UniProtKB-KW"/>
</dbReference>
<dbReference type="Pfam" id="PF17921">
    <property type="entry name" value="Integrase_H2C2"/>
    <property type="match status" value="1"/>
</dbReference>
<keyword evidence="14" id="KW-0233">DNA recombination</keyword>
<dbReference type="Proteomes" id="UP000075243">
    <property type="component" value="Unassembled WGS sequence"/>
</dbReference>
<evidence type="ECO:0000259" key="17">
    <source>
        <dbReference type="PROSITE" id="PS50994"/>
    </source>
</evidence>
<evidence type="ECO:0000256" key="1">
    <source>
        <dbReference type="ARBA" id="ARBA00022670"/>
    </source>
</evidence>
<evidence type="ECO:0000256" key="6">
    <source>
        <dbReference type="ARBA" id="ARBA00022750"/>
    </source>
</evidence>
<dbReference type="OMA" id="CRINEND"/>
<dbReference type="Gramene" id="C.cajan_38286.t">
    <property type="protein sequence ID" value="C.cajan_38286.t"/>
    <property type="gene ID" value="C.cajan_38286"/>
</dbReference>
<evidence type="ECO:0000256" key="2">
    <source>
        <dbReference type="ARBA" id="ARBA00022679"/>
    </source>
</evidence>
<dbReference type="FunFam" id="3.30.420.10:FF:000032">
    <property type="entry name" value="Retrovirus-related Pol polyprotein from transposon 297-like Protein"/>
    <property type="match status" value="1"/>
</dbReference>
<keyword evidence="1" id="KW-0645">Protease</keyword>
<keyword evidence="3" id="KW-0548">Nucleotidyltransferase</keyword>
<reference evidence="18" key="1">
    <citation type="journal article" date="2012" name="Nat. Biotechnol.">
        <title>Draft genome sequence of pigeonpea (Cajanus cajan), an orphan legume crop of resource-poor farmers.</title>
        <authorList>
            <person name="Varshney R.K."/>
            <person name="Chen W."/>
            <person name="Li Y."/>
            <person name="Bharti A.K."/>
            <person name="Saxena R.K."/>
            <person name="Schlueter J.A."/>
            <person name="Donoghue M.T."/>
            <person name="Azam S."/>
            <person name="Fan G."/>
            <person name="Whaley A.M."/>
            <person name="Farmer A.D."/>
            <person name="Sheridan J."/>
            <person name="Iwata A."/>
            <person name="Tuteja R."/>
            <person name="Penmetsa R.V."/>
            <person name="Wu W."/>
            <person name="Upadhyaya H.D."/>
            <person name="Yang S.P."/>
            <person name="Shah T."/>
            <person name="Saxena K.B."/>
            <person name="Michael T."/>
            <person name="McCombie W.R."/>
            <person name="Yang B."/>
            <person name="Zhang G."/>
            <person name="Yang H."/>
            <person name="Wang J."/>
            <person name="Spillane C."/>
            <person name="Cook D.R."/>
            <person name="May G.D."/>
            <person name="Xu X."/>
            <person name="Jackson S.A."/>
        </authorList>
    </citation>
    <scope>NUCLEOTIDE SEQUENCE [LARGE SCALE GENOMIC DNA]</scope>
</reference>
<dbReference type="Gene3D" id="1.10.340.70">
    <property type="match status" value="1"/>
</dbReference>
<evidence type="ECO:0000256" key="7">
    <source>
        <dbReference type="ARBA" id="ARBA00022759"/>
    </source>
</evidence>
<dbReference type="InterPro" id="IPR012337">
    <property type="entry name" value="RNaseH-like_sf"/>
</dbReference>
<dbReference type="PROSITE" id="PS50878">
    <property type="entry name" value="RT_POL"/>
    <property type="match status" value="1"/>
</dbReference>
<dbReference type="FunFam" id="1.10.340.70:FF:000001">
    <property type="entry name" value="Retrovirus-related Pol polyprotein from transposon gypsy-like Protein"/>
    <property type="match status" value="1"/>
</dbReference>
<keyword evidence="9" id="KW-0460">Magnesium</keyword>
<evidence type="ECO:0000256" key="10">
    <source>
        <dbReference type="ARBA" id="ARBA00022908"/>
    </source>
</evidence>
<dbReference type="GO" id="GO:0006310">
    <property type="term" value="P:DNA recombination"/>
    <property type="evidence" value="ECO:0007669"/>
    <property type="project" value="UniProtKB-KW"/>
</dbReference>
<dbReference type="InterPro" id="IPR041577">
    <property type="entry name" value="RT_RNaseH_2"/>
</dbReference>
<dbReference type="CDD" id="cd01647">
    <property type="entry name" value="RT_LTR"/>
    <property type="match status" value="1"/>
</dbReference>
<dbReference type="InterPro" id="IPR043502">
    <property type="entry name" value="DNA/RNA_pol_sf"/>
</dbReference>
<dbReference type="GO" id="GO:0015074">
    <property type="term" value="P:DNA integration"/>
    <property type="evidence" value="ECO:0007669"/>
    <property type="project" value="UniProtKB-KW"/>
</dbReference>
<dbReference type="Gene3D" id="3.30.420.10">
    <property type="entry name" value="Ribonuclease H-like superfamily/Ribonuclease H"/>
    <property type="match status" value="1"/>
</dbReference>
<organism evidence="18 19">
    <name type="scientific">Cajanus cajan</name>
    <name type="common">Pigeon pea</name>
    <name type="synonym">Cajanus indicus</name>
    <dbReference type="NCBI Taxonomy" id="3821"/>
    <lineage>
        <taxon>Eukaryota</taxon>
        <taxon>Viridiplantae</taxon>
        <taxon>Streptophyta</taxon>
        <taxon>Embryophyta</taxon>
        <taxon>Tracheophyta</taxon>
        <taxon>Spermatophyta</taxon>
        <taxon>Magnoliopsida</taxon>
        <taxon>eudicotyledons</taxon>
        <taxon>Gunneridae</taxon>
        <taxon>Pentapetalae</taxon>
        <taxon>rosids</taxon>
        <taxon>fabids</taxon>
        <taxon>Fabales</taxon>
        <taxon>Fabaceae</taxon>
        <taxon>Papilionoideae</taxon>
        <taxon>50 kb inversion clade</taxon>
        <taxon>NPAAA clade</taxon>
        <taxon>indigoferoid/millettioid clade</taxon>
        <taxon>Phaseoleae</taxon>
        <taxon>Cajanus</taxon>
    </lineage>
</organism>
<evidence type="ECO:0000256" key="8">
    <source>
        <dbReference type="ARBA" id="ARBA00022801"/>
    </source>
</evidence>
<dbReference type="PANTHER" id="PTHR37984:SF5">
    <property type="entry name" value="PROTEIN NYNRIN-LIKE"/>
    <property type="match status" value="1"/>
</dbReference>
<dbReference type="SUPFAM" id="SSF56672">
    <property type="entry name" value="DNA/RNA polymerases"/>
    <property type="match status" value="1"/>
</dbReference>
<dbReference type="InterPro" id="IPR000477">
    <property type="entry name" value="RT_dom"/>
</dbReference>
<evidence type="ECO:0000256" key="5">
    <source>
        <dbReference type="ARBA" id="ARBA00022723"/>
    </source>
</evidence>
<protein>
    <submittedName>
        <fullName evidence="18">Retrovirus-related Pol polyprotein from transposon 17.6</fullName>
    </submittedName>
</protein>
<dbReference type="GO" id="GO:0004519">
    <property type="term" value="F:endonuclease activity"/>
    <property type="evidence" value="ECO:0007669"/>
    <property type="project" value="UniProtKB-KW"/>
</dbReference>
<keyword evidence="6" id="KW-0064">Aspartyl protease</keyword>
<evidence type="ECO:0000259" key="16">
    <source>
        <dbReference type="PROSITE" id="PS50878"/>
    </source>
</evidence>
<evidence type="ECO:0000256" key="12">
    <source>
        <dbReference type="ARBA" id="ARBA00022932"/>
    </source>
</evidence>
<dbReference type="InterPro" id="IPR043128">
    <property type="entry name" value="Rev_trsase/Diguanyl_cyclase"/>
</dbReference>
<name>A0A151RRN1_CAJCA</name>
<dbReference type="Gene3D" id="3.10.10.10">
    <property type="entry name" value="HIV Type 1 Reverse Transcriptase, subunit A, domain 1"/>
    <property type="match status" value="1"/>
</dbReference>
<dbReference type="GO" id="GO:0003677">
    <property type="term" value="F:DNA binding"/>
    <property type="evidence" value="ECO:0007669"/>
    <property type="project" value="UniProtKB-KW"/>
</dbReference>
<dbReference type="InterPro" id="IPR016197">
    <property type="entry name" value="Chromo-like_dom_sf"/>
</dbReference>
<dbReference type="InterPro" id="IPR050951">
    <property type="entry name" value="Retrovirus_Pol_polyprotein"/>
</dbReference>
<evidence type="ECO:0000256" key="13">
    <source>
        <dbReference type="ARBA" id="ARBA00023125"/>
    </source>
</evidence>
<dbReference type="GO" id="GO:0004190">
    <property type="term" value="F:aspartic-type endopeptidase activity"/>
    <property type="evidence" value="ECO:0007669"/>
    <property type="project" value="UniProtKB-KW"/>
</dbReference>
<dbReference type="PANTHER" id="PTHR37984">
    <property type="entry name" value="PROTEIN CBG26694"/>
    <property type="match status" value="1"/>
</dbReference>
<keyword evidence="15" id="KW-0511">Multifunctional enzyme</keyword>
<dbReference type="InterPro" id="IPR001584">
    <property type="entry name" value="Integrase_cat-core"/>
</dbReference>
<keyword evidence="2" id="KW-0808">Transferase</keyword>
<dbReference type="InterPro" id="IPR056924">
    <property type="entry name" value="SH3_Tf2-1"/>
</dbReference>
<evidence type="ECO:0000256" key="3">
    <source>
        <dbReference type="ARBA" id="ARBA00022695"/>
    </source>
</evidence>
<keyword evidence="4" id="KW-0540">Nuclease</keyword>
<keyword evidence="19" id="KW-1185">Reference proteome</keyword>
<sequence>MVADMLAEGIITPSTSPFSSPILLVKKKDGSWRFCTDYRALNTITVKDNFPMPTVDELLDELFGAQFFSKLDLRSGYHQILVKPEDRHKTAFRTHQGHYEWLVMPFGLTNAPATFQQLMNRVFQKLLRKCVLVFFDDILVYSPNWSSHLQHLEAVLQLLQSHVLYAKLSKCTFATQQVDYLGHTVSAKGVSMDKAKVQAILNWPEPTNLKQLRGFLGITGYYRRFIKNYAALAEPLTNLLKKDAFHWSDIASKTFQSLREAITTAPVLALPNFNQPFILETDASGTGIGAYKPGKDNIPADALSRSFYMAWSETQPTFLQELKHDIATDEYWKQQLQDCELGNNQNPHLSSKDQLLFWKGRLVIPQQSPLISKILEEYHCSPIGGHSGIARTISRVKAEFYWPKMKEQIHRFVQHCSICQQAKYAAVQPAGLLQPLPIPSQIWEDISMDFITGLPVSKGFTVILVIVDRLSKYAHFQPLKADYTSTQVADLFCNTVVRLHGMPKSIVSDRDKTFTSKFWQQLFKLQGTTLAMSTAYHPQSDGQTEAVNKALELYLRCFTSQSPKTWVNFLPWAEYWYNTSFHHSIGMTPFKVVYGRDPPGLLRYQPSPSDNQSVKDSLLARDALLNKLKENLFRAQQYMKHQADKKRIEKHFQIGDKVWVKLKPYRQHSVQLRQNQKLSMRYFGPFTILAKIDDTATTIPFPLLIDEEGIMLQPLQVLNRRTILKGEQLIPQVLVQWSGQEVSEATWENAEDMSHLYPNFNLEDKVIFNGGSIVMGPEENIPLQAENDKLVIEEGHVAAFPENALLRRSTRTKMTNTRLRDFVQGK</sequence>
<keyword evidence="7" id="KW-0255">Endonuclease</keyword>
<dbReference type="Pfam" id="PF00078">
    <property type="entry name" value="RVT_1"/>
    <property type="match status" value="1"/>
</dbReference>
<keyword evidence="8" id="KW-0378">Hydrolase</keyword>
<keyword evidence="12" id="KW-0239">DNA-directed DNA polymerase</keyword>
<evidence type="ECO:0000313" key="19">
    <source>
        <dbReference type="Proteomes" id="UP000075243"/>
    </source>
</evidence>
<keyword evidence="13" id="KW-0238">DNA-binding</keyword>
<dbReference type="InterPro" id="IPR041588">
    <property type="entry name" value="Integrase_H2C2"/>
</dbReference>
<evidence type="ECO:0000256" key="14">
    <source>
        <dbReference type="ARBA" id="ARBA00023172"/>
    </source>
</evidence>
<dbReference type="InterPro" id="IPR036397">
    <property type="entry name" value="RNaseH_sf"/>
</dbReference>
<dbReference type="FunFam" id="3.30.70.270:FF:000020">
    <property type="entry name" value="Transposon Tf2-6 polyprotein-like Protein"/>
    <property type="match status" value="1"/>
</dbReference>
<dbReference type="SUPFAM" id="SSF54160">
    <property type="entry name" value="Chromo domain-like"/>
    <property type="match status" value="1"/>
</dbReference>
<feature type="domain" description="Reverse transcriptase" evidence="16">
    <location>
        <begin position="6"/>
        <end position="185"/>
    </location>
</feature>
<keyword evidence="5" id="KW-0479">Metal-binding</keyword>
<accession>A0A151RRN1</accession>
<evidence type="ECO:0000256" key="4">
    <source>
        <dbReference type="ARBA" id="ARBA00022722"/>
    </source>
</evidence>
<dbReference type="Pfam" id="PF17919">
    <property type="entry name" value="RT_RNaseH_2"/>
    <property type="match status" value="1"/>
</dbReference>
<dbReference type="GO" id="GO:0003964">
    <property type="term" value="F:RNA-directed DNA polymerase activity"/>
    <property type="evidence" value="ECO:0007669"/>
    <property type="project" value="UniProtKB-KW"/>
</dbReference>
<dbReference type="FunFam" id="3.10.10.10:FF:000007">
    <property type="entry name" value="Retrovirus-related Pol polyprotein from transposon 17.6-like Protein"/>
    <property type="match status" value="1"/>
</dbReference>
<evidence type="ECO:0000313" key="18">
    <source>
        <dbReference type="EMBL" id="KYP45192.1"/>
    </source>
</evidence>
<dbReference type="EMBL" id="KQ483599">
    <property type="protein sequence ID" value="KYP45192.1"/>
    <property type="molecule type" value="Genomic_DNA"/>
</dbReference>
<evidence type="ECO:0000256" key="15">
    <source>
        <dbReference type="ARBA" id="ARBA00023268"/>
    </source>
</evidence>
<keyword evidence="11" id="KW-0695">RNA-directed DNA polymerase</keyword>
<keyword evidence="10" id="KW-0229">DNA integration</keyword>
<evidence type="ECO:0000256" key="11">
    <source>
        <dbReference type="ARBA" id="ARBA00022918"/>
    </source>
</evidence>
<dbReference type="GO" id="GO:0003887">
    <property type="term" value="F:DNA-directed DNA polymerase activity"/>
    <property type="evidence" value="ECO:0007669"/>
    <property type="project" value="UniProtKB-KW"/>
</dbReference>
<gene>
    <name evidence="18" type="ORF">KK1_033279</name>
</gene>
<dbReference type="PROSITE" id="PS50994">
    <property type="entry name" value="INTEGRASE"/>
    <property type="match status" value="1"/>
</dbReference>
<dbReference type="Gene3D" id="3.30.70.270">
    <property type="match status" value="2"/>
</dbReference>
<dbReference type="Pfam" id="PF24626">
    <property type="entry name" value="SH3_Tf2-1"/>
    <property type="match status" value="1"/>
</dbReference>
<evidence type="ECO:0000256" key="9">
    <source>
        <dbReference type="ARBA" id="ARBA00022842"/>
    </source>
</evidence>
<dbReference type="Pfam" id="PF00665">
    <property type="entry name" value="rve"/>
    <property type="match status" value="1"/>
</dbReference>
<dbReference type="GO" id="GO:0006508">
    <property type="term" value="P:proteolysis"/>
    <property type="evidence" value="ECO:0007669"/>
    <property type="project" value="UniProtKB-KW"/>
</dbReference>
<dbReference type="SUPFAM" id="SSF53098">
    <property type="entry name" value="Ribonuclease H-like"/>
    <property type="match status" value="1"/>
</dbReference>
<proteinExistence type="predicted"/>
<dbReference type="AlphaFoldDB" id="A0A151RRN1"/>
<feature type="domain" description="Integrase catalytic" evidence="17">
    <location>
        <begin position="433"/>
        <end position="597"/>
    </location>
</feature>